<sequence>MILYIVYILLNRDVPYTIFGSWSDQDQDQVYQLITENKELEKSKVLLGDKIRVLEHDFDTTTRYLDAQLQESNDGKKLLLEAEGAIKASKAKTKLLSKELDAERERVNDVLQQVADGKVATAKVQRQLNLTRRELLDARRELGQALSSLSMSEADGDLDSDGEDATRQVLRTTDPPVRPRRPRRPRDASADPPIDGGPTPAKPPNSNRPSNRDLDKIARNIPRFEPKFDEPQNARAFLRDIDFYLKSYPMANVEDKIYLIKATSSRLVNDFIERQLPQVRNDYTTLCRLLVDDFSDALHQTGFDYAHTIKQGKNESPQQYYHTLLQAYFGNRNDAGMEEEEQLKKLFLRNLHHHTSIHLGVTADPYTMSSQKLRDLAIRGVLLYKQNSAKSTPHEMFPVKNNSHSLQLEGTKKTPDIPQMPPPQAPQPPPPHTQQPYHGTRPKHYQNRANNRDYAPRQNFQHQNFRPDQHYPDRRSRPPWFDNDRSDQWKRHDNDRRTPPPRNEHSKPRYHKNNHRSYDQQPNRSRSDDESNEIESLEIRLSNQITKEMASIKKMFEQMRDDGINRKQIQSKRKDDDDPPSAVLLVQTHAPNCLF</sequence>
<dbReference type="AlphaFoldDB" id="A0A8C5HU23"/>
<organism evidence="2 3">
    <name type="scientific">Gouania willdenowi</name>
    <name type="common">Blunt-snouted clingfish</name>
    <name type="synonym">Lepadogaster willdenowi</name>
    <dbReference type="NCBI Taxonomy" id="441366"/>
    <lineage>
        <taxon>Eukaryota</taxon>
        <taxon>Metazoa</taxon>
        <taxon>Chordata</taxon>
        <taxon>Craniata</taxon>
        <taxon>Vertebrata</taxon>
        <taxon>Euteleostomi</taxon>
        <taxon>Actinopterygii</taxon>
        <taxon>Neopterygii</taxon>
        <taxon>Teleostei</taxon>
        <taxon>Neoteleostei</taxon>
        <taxon>Acanthomorphata</taxon>
        <taxon>Ovalentaria</taxon>
        <taxon>Blenniimorphae</taxon>
        <taxon>Blenniiformes</taxon>
        <taxon>Gobiesocoidei</taxon>
        <taxon>Gobiesocidae</taxon>
        <taxon>Gobiesocinae</taxon>
        <taxon>Gouania</taxon>
    </lineage>
</organism>
<dbReference type="Ensembl" id="ENSGWIT00000054987.1">
    <property type="protein sequence ID" value="ENSGWIP00000050925.1"/>
    <property type="gene ID" value="ENSGWIG00000024689.1"/>
</dbReference>
<feature type="region of interest" description="Disordered" evidence="1">
    <location>
        <begin position="147"/>
        <end position="213"/>
    </location>
</feature>
<reference evidence="2" key="1">
    <citation type="submission" date="2020-06" db="EMBL/GenBank/DDBJ databases">
        <authorList>
            <consortium name="Wellcome Sanger Institute Data Sharing"/>
        </authorList>
    </citation>
    <scope>NUCLEOTIDE SEQUENCE [LARGE SCALE GENOMIC DNA]</scope>
</reference>
<accession>A0A8C5HU23</accession>
<evidence type="ECO:0000256" key="1">
    <source>
        <dbReference type="SAM" id="MobiDB-lite"/>
    </source>
</evidence>
<evidence type="ECO:0000313" key="3">
    <source>
        <dbReference type="Proteomes" id="UP000694680"/>
    </source>
</evidence>
<feature type="compositionally biased region" description="Pro residues" evidence="1">
    <location>
        <begin position="418"/>
        <end position="433"/>
    </location>
</feature>
<feature type="compositionally biased region" description="Acidic residues" evidence="1">
    <location>
        <begin position="154"/>
        <end position="163"/>
    </location>
</feature>
<feature type="region of interest" description="Disordered" evidence="1">
    <location>
        <begin position="408"/>
        <end position="534"/>
    </location>
</feature>
<name>A0A8C5HU23_GOUWI</name>
<evidence type="ECO:0000313" key="2">
    <source>
        <dbReference type="Ensembl" id="ENSGWIP00000050925.1"/>
    </source>
</evidence>
<protein>
    <submittedName>
        <fullName evidence="2">Uncharacterized protein</fullName>
    </submittedName>
</protein>
<reference evidence="2" key="3">
    <citation type="submission" date="2025-09" db="UniProtKB">
        <authorList>
            <consortium name="Ensembl"/>
        </authorList>
    </citation>
    <scope>IDENTIFICATION</scope>
</reference>
<proteinExistence type="predicted"/>
<dbReference type="Proteomes" id="UP000694680">
    <property type="component" value="Chromosome 22"/>
</dbReference>
<reference evidence="2" key="2">
    <citation type="submission" date="2025-08" db="UniProtKB">
        <authorList>
            <consortium name="Ensembl"/>
        </authorList>
    </citation>
    <scope>IDENTIFICATION</scope>
</reference>
<feature type="compositionally biased region" description="Basic and acidic residues" evidence="1">
    <location>
        <begin position="465"/>
        <end position="507"/>
    </location>
</feature>
<keyword evidence="3" id="KW-1185">Reference proteome</keyword>